<dbReference type="PANTHER" id="PTHR15660:SF1">
    <property type="entry name" value="BRISC AND BRCA1-A COMPLEX MEMBER 1"/>
    <property type="match status" value="1"/>
</dbReference>
<accession>A0AA88UXJ1</accession>
<name>A0AA88UXJ1_9ASTE</name>
<evidence type="ECO:0000256" key="3">
    <source>
        <dbReference type="ARBA" id="ARBA00022763"/>
    </source>
</evidence>
<feature type="non-terminal residue" evidence="6">
    <location>
        <position position="81"/>
    </location>
</feature>
<dbReference type="GO" id="GO:0045739">
    <property type="term" value="P:positive regulation of DNA repair"/>
    <property type="evidence" value="ECO:0007669"/>
    <property type="project" value="InterPro"/>
</dbReference>
<sequence length="81" mass="9028">MEGMVDVDLESQVKMKVTGPTSRPFTTLDFIKQAIHLFIHAKLAINTDHCFAFATLGKSAYWSGYEPKRRLLGIGLLSSVQ</sequence>
<dbReference type="Proteomes" id="UP001188597">
    <property type="component" value="Unassembled WGS sequence"/>
</dbReference>
<keyword evidence="3" id="KW-0227">DNA damage</keyword>
<gene>
    <name evidence="6" type="ORF">RJ639_024826</name>
</gene>
<evidence type="ECO:0000313" key="6">
    <source>
        <dbReference type="EMBL" id="KAK2997686.1"/>
    </source>
</evidence>
<dbReference type="GO" id="GO:0006281">
    <property type="term" value="P:DNA repair"/>
    <property type="evidence" value="ECO:0007669"/>
    <property type="project" value="UniProtKB-KW"/>
</dbReference>
<organism evidence="6 7">
    <name type="scientific">Escallonia herrerae</name>
    <dbReference type="NCBI Taxonomy" id="1293975"/>
    <lineage>
        <taxon>Eukaryota</taxon>
        <taxon>Viridiplantae</taxon>
        <taxon>Streptophyta</taxon>
        <taxon>Embryophyta</taxon>
        <taxon>Tracheophyta</taxon>
        <taxon>Spermatophyta</taxon>
        <taxon>Magnoliopsida</taxon>
        <taxon>eudicotyledons</taxon>
        <taxon>Gunneridae</taxon>
        <taxon>Pentapetalae</taxon>
        <taxon>asterids</taxon>
        <taxon>campanulids</taxon>
        <taxon>Escalloniales</taxon>
        <taxon>Escalloniaceae</taxon>
        <taxon>Escallonia</taxon>
    </lineage>
</organism>
<comment type="subcellular location">
    <subcellularLocation>
        <location evidence="1">Nucleus</location>
    </subcellularLocation>
</comment>
<dbReference type="EMBL" id="JAVXUP010004044">
    <property type="protein sequence ID" value="KAK2997686.1"/>
    <property type="molecule type" value="Genomic_DNA"/>
</dbReference>
<comment type="caution">
    <text evidence="6">The sequence shown here is derived from an EMBL/GenBank/DDBJ whole genome shotgun (WGS) entry which is preliminary data.</text>
</comment>
<evidence type="ECO:0000256" key="2">
    <source>
        <dbReference type="ARBA" id="ARBA00022490"/>
    </source>
</evidence>
<reference evidence="6" key="1">
    <citation type="submission" date="2022-12" db="EMBL/GenBank/DDBJ databases">
        <title>Draft genome assemblies for two species of Escallonia (Escalloniales).</title>
        <authorList>
            <person name="Chanderbali A."/>
            <person name="Dervinis C."/>
            <person name="Anghel I."/>
            <person name="Soltis D."/>
            <person name="Soltis P."/>
            <person name="Zapata F."/>
        </authorList>
    </citation>
    <scope>NUCLEOTIDE SEQUENCE</scope>
    <source>
        <strain evidence="6">UCBG64.0493</strain>
        <tissue evidence="6">Leaf</tissue>
    </source>
</reference>
<dbReference type="PANTHER" id="PTHR15660">
    <property type="entry name" value="BRISC AND BRCA1-A COMPLEX MEMBER 1"/>
    <property type="match status" value="1"/>
</dbReference>
<dbReference type="AlphaFoldDB" id="A0AA88UXJ1"/>
<keyword evidence="5" id="KW-0539">Nucleus</keyword>
<protein>
    <submittedName>
        <fullName evidence="6">Uncharacterized protein</fullName>
    </submittedName>
</protein>
<evidence type="ECO:0000256" key="1">
    <source>
        <dbReference type="ARBA" id="ARBA00004123"/>
    </source>
</evidence>
<proteinExistence type="predicted"/>
<evidence type="ECO:0000256" key="4">
    <source>
        <dbReference type="ARBA" id="ARBA00023204"/>
    </source>
</evidence>
<evidence type="ECO:0000313" key="7">
    <source>
        <dbReference type="Proteomes" id="UP001188597"/>
    </source>
</evidence>
<evidence type="ECO:0000256" key="5">
    <source>
        <dbReference type="ARBA" id="ARBA00023242"/>
    </source>
</evidence>
<keyword evidence="2" id="KW-0963">Cytoplasm</keyword>
<keyword evidence="4" id="KW-0234">DNA repair</keyword>
<keyword evidence="7" id="KW-1185">Reference proteome</keyword>
<dbReference type="InterPro" id="IPR026126">
    <property type="entry name" value="BABAM1"/>
</dbReference>
<dbReference type="GO" id="GO:0070552">
    <property type="term" value="C:BRISC complex"/>
    <property type="evidence" value="ECO:0007669"/>
    <property type="project" value="InterPro"/>
</dbReference>